<dbReference type="EMBL" id="JAGRYU010000008">
    <property type="protein sequence ID" value="MBU4681421.1"/>
    <property type="molecule type" value="Genomic_DNA"/>
</dbReference>
<gene>
    <name evidence="8" type="ORF">KC222_05305</name>
</gene>
<feature type="transmembrane region" description="Helical" evidence="6">
    <location>
        <begin position="169"/>
        <end position="191"/>
    </location>
</feature>
<name>A0ABS6DF02_9ENTR</name>
<feature type="transmembrane region" description="Helical" evidence="6">
    <location>
        <begin position="44"/>
        <end position="77"/>
    </location>
</feature>
<keyword evidence="9" id="KW-1185">Reference proteome</keyword>
<feature type="transmembrane region" description="Helical" evidence="6">
    <location>
        <begin position="14"/>
        <end position="32"/>
    </location>
</feature>
<reference evidence="9" key="2">
    <citation type="submission" date="2023-07" db="EMBL/GenBank/DDBJ databases">
        <title>Cedecea davisae an AmpC producer and its therapeutic implications.</title>
        <authorList>
            <person name="Notter J."/>
        </authorList>
    </citation>
    <scope>NUCLEOTIDE SEQUENCE [LARGE SCALE GENOMIC DNA]</scope>
    <source>
        <strain evidence="9">1</strain>
    </source>
</reference>
<proteinExistence type="predicted"/>
<dbReference type="InterPro" id="IPR000160">
    <property type="entry name" value="GGDEF_dom"/>
</dbReference>
<dbReference type="PANTHER" id="PTHR33121:SF64">
    <property type="entry name" value="CYCLIC DI-GMP PHOSPHODIESTERASE PDEF"/>
    <property type="match status" value="1"/>
</dbReference>
<dbReference type="RefSeq" id="WP_216374902.1">
    <property type="nucleotide sequence ID" value="NZ_JAGRYT010000012.1"/>
</dbReference>
<evidence type="ECO:0000256" key="6">
    <source>
        <dbReference type="SAM" id="Phobius"/>
    </source>
</evidence>
<comment type="caution">
    <text evidence="8">The sequence shown here is derived from an EMBL/GenBank/DDBJ whole genome shotgun (WGS) entry which is preliminary data.</text>
</comment>
<evidence type="ECO:0000259" key="7">
    <source>
        <dbReference type="PROSITE" id="PS50883"/>
    </source>
</evidence>
<evidence type="ECO:0000256" key="5">
    <source>
        <dbReference type="ARBA" id="ARBA00023136"/>
    </source>
</evidence>
<evidence type="ECO:0000313" key="9">
    <source>
        <dbReference type="Proteomes" id="UP000686327"/>
    </source>
</evidence>
<dbReference type="InterPro" id="IPR001633">
    <property type="entry name" value="EAL_dom"/>
</dbReference>
<keyword evidence="4 6" id="KW-1133">Transmembrane helix</keyword>
<evidence type="ECO:0000256" key="2">
    <source>
        <dbReference type="ARBA" id="ARBA00022475"/>
    </source>
</evidence>
<dbReference type="PROSITE" id="PS50883">
    <property type="entry name" value="EAL"/>
    <property type="match status" value="1"/>
</dbReference>
<evidence type="ECO:0000256" key="3">
    <source>
        <dbReference type="ARBA" id="ARBA00022692"/>
    </source>
</evidence>
<feature type="domain" description="EAL" evidence="7">
    <location>
        <begin position="493"/>
        <end position="744"/>
    </location>
</feature>
<accession>A0ABS6DF02</accession>
<dbReference type="SMART" id="SM00052">
    <property type="entry name" value="EAL"/>
    <property type="match status" value="1"/>
</dbReference>
<dbReference type="Proteomes" id="UP000686327">
    <property type="component" value="Unassembled WGS sequence"/>
</dbReference>
<dbReference type="PANTHER" id="PTHR33121">
    <property type="entry name" value="CYCLIC DI-GMP PHOSPHODIESTERASE PDEF"/>
    <property type="match status" value="1"/>
</dbReference>
<reference evidence="8 9" key="1">
    <citation type="submission" date="2021-04" db="EMBL/GenBank/DDBJ databases">
        <authorList>
            <person name="Seiffert S.N."/>
        </authorList>
    </citation>
    <scope>NUCLEOTIDE SEQUENCE [LARGE SCALE GENOMIC DNA]</scope>
    <source>
        <strain evidence="8 9">1</strain>
    </source>
</reference>
<protein>
    <submittedName>
        <fullName evidence="8">Sensor domain-containing phosphodiesterase</fullName>
    </submittedName>
</protein>
<dbReference type="InterPro" id="IPR007895">
    <property type="entry name" value="MASE1"/>
</dbReference>
<dbReference type="SMART" id="SM00267">
    <property type="entry name" value="GGDEF"/>
    <property type="match status" value="1"/>
</dbReference>
<keyword evidence="3 6" id="KW-0812">Transmembrane</keyword>
<comment type="subcellular location">
    <subcellularLocation>
        <location evidence="1">Cell membrane</location>
        <topology evidence="1">Multi-pass membrane protein</topology>
    </subcellularLocation>
</comment>
<feature type="transmembrane region" description="Helical" evidence="6">
    <location>
        <begin position="212"/>
        <end position="234"/>
    </location>
</feature>
<feature type="transmembrane region" description="Helical" evidence="6">
    <location>
        <begin position="125"/>
        <end position="149"/>
    </location>
</feature>
<feature type="transmembrane region" description="Helical" evidence="6">
    <location>
        <begin position="291"/>
        <end position="315"/>
    </location>
</feature>
<feature type="transmembrane region" description="Helical" evidence="6">
    <location>
        <begin position="83"/>
        <end position="104"/>
    </location>
</feature>
<evidence type="ECO:0000256" key="1">
    <source>
        <dbReference type="ARBA" id="ARBA00004651"/>
    </source>
</evidence>
<evidence type="ECO:0000313" key="8">
    <source>
        <dbReference type="EMBL" id="MBU4681421.1"/>
    </source>
</evidence>
<dbReference type="InterPro" id="IPR050706">
    <property type="entry name" value="Cyclic-di-GMP_PDE-like"/>
</dbReference>
<keyword evidence="2" id="KW-1003">Cell membrane</keyword>
<dbReference type="Pfam" id="PF05231">
    <property type="entry name" value="MASE1"/>
    <property type="match status" value="1"/>
</dbReference>
<dbReference type="Pfam" id="PF00563">
    <property type="entry name" value="EAL"/>
    <property type="match status" value="1"/>
</dbReference>
<keyword evidence="5 6" id="KW-0472">Membrane</keyword>
<evidence type="ECO:0000256" key="4">
    <source>
        <dbReference type="ARBA" id="ARBA00022989"/>
    </source>
</evidence>
<feature type="transmembrane region" description="Helical" evidence="6">
    <location>
        <begin position="265"/>
        <end position="285"/>
    </location>
</feature>
<sequence>MQLATWYNKTKNKWWALPLILPSLLLPLAATFNAQTVMDGARVFLLYMSLPLLTAFVVLFGRAAFPGIILALMIRYFPSQGSAIALLAVLHFVVPIAISWRCYLHFVPRRSLVTFGTLQFTAQRMFWLVLVNASLFLVLYEFGLFLGWYDTAFSILSATPWSARTLINFQAVLVGGLTGLPFFYFILRMIVNPRFIKSFWSRMMAQRQKGVTRSETVLWVAAVSLLIWLLLFPISQSKTIFNTDYTLTLILPVMLWGAMRFGFLFITNIWTIVLIILCSGFHNYLPPDMGFQLHLAIASSCYAVFSITIYLMAVVTTRQRFLHHKARRVAFIDPMMQMPNLRALCRDLGNHPWSALGLISIPELELLGRNYGVLLRIQYKQQLAEFLRNELAPGEKVYNLSGHDLALRLNYESHQDKIESIYEHVKRFRFIWDGMPLQPQVGLSYCFVRHPVSHLYLLLGELSTMAGLSLSTQHPESLQQKGSNHVQNAVKRKVEMMNRLQSALDNNLFVLMAQRIEGLRGDVYHEVLLRMRGDKGELLSPDLFLPVAHEFGLSSRIDQWVLNSALQFMDLHRKSLPGCRLAINLTPASVCQAQLPTEIQHLLMKYQIEPWQLVFEITESHSLTNLEQANLTLKMLQRMGCRVAIDDFGTGYASYARLKELSADILKIDGSFIRNILTSSLDYQVVSSICQLARMKKMQVVAEYVETEELKEAVRAMGIDYVQGYLIGRPQPLASLVEEAAPSAPAGAKGLE</sequence>
<dbReference type="CDD" id="cd01948">
    <property type="entry name" value="EAL"/>
    <property type="match status" value="1"/>
</dbReference>
<organism evidence="8 9">
    <name type="scientific">Cedecea davisae</name>
    <dbReference type="NCBI Taxonomy" id="158484"/>
    <lineage>
        <taxon>Bacteria</taxon>
        <taxon>Pseudomonadati</taxon>
        <taxon>Pseudomonadota</taxon>
        <taxon>Gammaproteobacteria</taxon>
        <taxon>Enterobacterales</taxon>
        <taxon>Enterobacteriaceae</taxon>
        <taxon>Cedecea</taxon>
    </lineage>
</organism>